<dbReference type="PANTHER" id="PTHR11560">
    <property type="entry name" value="39S RIBOSOMAL PROTEIN L10, MITOCHONDRIAL"/>
    <property type="match status" value="1"/>
</dbReference>
<dbReference type="Proteomes" id="UP000007148">
    <property type="component" value="Unassembled WGS sequence"/>
</dbReference>
<name>G4TFN8_SERID</name>
<comment type="caution">
    <text evidence="3">The sequence shown here is derived from an EMBL/GenBank/DDBJ whole genome shotgun (WGS) entry which is preliminary data.</text>
</comment>
<evidence type="ECO:0000256" key="1">
    <source>
        <dbReference type="ARBA" id="ARBA00008889"/>
    </source>
</evidence>
<dbReference type="OMA" id="YLYNQYT"/>
<sequence>MFRYAARTGQIRVVHQQIARYAAPGLTFWRKGLNPFSPERKFAPLKTHLHAEYTNILQKNSLLLFISTKDLKIGVIQKLRADLEGTTRPKSATNPFGIPKTSNATRRPPILLSIKPDMFMAAMRKDSHVNGTRRGLAPLLKGPISVLSLPVLDPEHLGAVLKVLDRALPKSSAEQTTRPKEDPLAMPPPGGGGVQKAKQPPVPGLKVLGGVVEGRLFLLPGLQEVTKLPTLQVLHSQIVGLLSSPASQLVGVLGQAGGGRIARTLQGLVKGLEEQSAEMPTS</sequence>
<dbReference type="Gene3D" id="6.10.250.290">
    <property type="match status" value="1"/>
</dbReference>
<protein>
    <recommendedName>
        <fullName evidence="5">Ribosomal protein L10</fullName>
    </recommendedName>
</protein>
<dbReference type="HOGENOM" id="CLU_079421_0_0_1"/>
<proteinExistence type="inferred from homology"/>
<gene>
    <name evidence="3" type="ORF">PIIN_04081</name>
</gene>
<dbReference type="SUPFAM" id="SSF160369">
    <property type="entry name" value="Ribosomal protein L10-like"/>
    <property type="match status" value="1"/>
</dbReference>
<evidence type="ECO:0000313" key="4">
    <source>
        <dbReference type="Proteomes" id="UP000007148"/>
    </source>
</evidence>
<dbReference type="OrthoDB" id="360689at2759"/>
<dbReference type="STRING" id="1109443.G4TFN8"/>
<reference evidence="3 4" key="1">
    <citation type="journal article" date="2011" name="PLoS Pathog.">
        <title>Endophytic Life Strategies Decoded by Genome and Transcriptome Analyses of the Mutualistic Root Symbiont Piriformospora indica.</title>
        <authorList>
            <person name="Zuccaro A."/>
            <person name="Lahrmann U."/>
            <person name="Guldener U."/>
            <person name="Langen G."/>
            <person name="Pfiffi S."/>
            <person name="Biedenkopf D."/>
            <person name="Wong P."/>
            <person name="Samans B."/>
            <person name="Grimm C."/>
            <person name="Basiewicz M."/>
            <person name="Murat C."/>
            <person name="Martin F."/>
            <person name="Kogel K.H."/>
        </authorList>
    </citation>
    <scope>NUCLEOTIDE SEQUENCE [LARGE SCALE GENOMIC DNA]</scope>
    <source>
        <strain evidence="3 4">DSM 11827</strain>
    </source>
</reference>
<evidence type="ECO:0000256" key="2">
    <source>
        <dbReference type="SAM" id="MobiDB-lite"/>
    </source>
</evidence>
<evidence type="ECO:0008006" key="5">
    <source>
        <dbReference type="Google" id="ProtNLM"/>
    </source>
</evidence>
<dbReference type="EMBL" id="CAFZ01000073">
    <property type="protein sequence ID" value="CCA70142.1"/>
    <property type="molecule type" value="Genomic_DNA"/>
</dbReference>
<organism evidence="3 4">
    <name type="scientific">Serendipita indica (strain DSM 11827)</name>
    <name type="common">Root endophyte fungus</name>
    <name type="synonym">Piriformospora indica</name>
    <dbReference type="NCBI Taxonomy" id="1109443"/>
    <lineage>
        <taxon>Eukaryota</taxon>
        <taxon>Fungi</taxon>
        <taxon>Dikarya</taxon>
        <taxon>Basidiomycota</taxon>
        <taxon>Agaricomycotina</taxon>
        <taxon>Agaricomycetes</taxon>
        <taxon>Sebacinales</taxon>
        <taxon>Serendipitaceae</taxon>
        <taxon>Serendipita</taxon>
    </lineage>
</organism>
<accession>G4TFN8</accession>
<evidence type="ECO:0000313" key="3">
    <source>
        <dbReference type="EMBL" id="CCA70142.1"/>
    </source>
</evidence>
<dbReference type="eggNOG" id="ENOG502S9YH">
    <property type="taxonomic scope" value="Eukaryota"/>
</dbReference>
<dbReference type="AlphaFoldDB" id="G4TFN8"/>
<dbReference type="InterPro" id="IPR047865">
    <property type="entry name" value="Ribosomal_uL10_bac_type"/>
</dbReference>
<dbReference type="InParanoid" id="G4TFN8"/>
<dbReference type="InterPro" id="IPR043141">
    <property type="entry name" value="Ribosomal_uL10-like_sf"/>
</dbReference>
<comment type="similarity">
    <text evidence="1">Belongs to the universal ribosomal protein uL10 family.</text>
</comment>
<feature type="region of interest" description="Disordered" evidence="2">
    <location>
        <begin position="171"/>
        <end position="200"/>
    </location>
</feature>
<keyword evidence="4" id="KW-1185">Reference proteome</keyword>